<proteinExistence type="predicted"/>
<name>A0A178M8G5_9PROT</name>
<comment type="caution">
    <text evidence="1">The sequence shown here is derived from an EMBL/GenBank/DDBJ whole genome shotgun (WGS) entry which is preliminary data.</text>
</comment>
<dbReference type="Proteomes" id="UP000078543">
    <property type="component" value="Unassembled WGS sequence"/>
</dbReference>
<dbReference type="RefSeq" id="WP_082911069.1">
    <property type="nucleotide sequence ID" value="NZ_LWQU01000196.1"/>
</dbReference>
<evidence type="ECO:0000313" key="1">
    <source>
        <dbReference type="EMBL" id="OAN44507.1"/>
    </source>
</evidence>
<protein>
    <submittedName>
        <fullName evidence="1">Uncharacterized protein</fullName>
    </submittedName>
</protein>
<sequence length="116" mass="12665">MDKLIKLLATALDPAATDPEKLTAMGKVAAILNAEGTHASQLVITTDEDSVDWEAVVNRQMAEITRLRREISKLKALQKQGATGPASGKSKPFPRDIRAAWVDVDQHGFVKGSWNR</sequence>
<accession>A0A178M8G5</accession>
<dbReference type="AlphaFoldDB" id="A0A178M8G5"/>
<organism evidence="1 2">
    <name type="scientific">Magnetospirillum moscoviense</name>
    <dbReference type="NCBI Taxonomy" id="1437059"/>
    <lineage>
        <taxon>Bacteria</taxon>
        <taxon>Pseudomonadati</taxon>
        <taxon>Pseudomonadota</taxon>
        <taxon>Alphaproteobacteria</taxon>
        <taxon>Rhodospirillales</taxon>
        <taxon>Rhodospirillaceae</taxon>
        <taxon>Magnetospirillum</taxon>
    </lineage>
</organism>
<evidence type="ECO:0000313" key="2">
    <source>
        <dbReference type="Proteomes" id="UP000078543"/>
    </source>
</evidence>
<dbReference type="STRING" id="1437059.A6A05_04915"/>
<keyword evidence="2" id="KW-1185">Reference proteome</keyword>
<reference evidence="1 2" key="1">
    <citation type="submission" date="2016-04" db="EMBL/GenBank/DDBJ databases">
        <title>Draft genome sequence of freshwater magnetotactic bacteria Magnetospirillum marisnigri SP-1 and Magnetospirillum moscoviense BB-1.</title>
        <authorList>
            <person name="Koziaeva V."/>
            <person name="Dziuba M.V."/>
            <person name="Ivanov T.M."/>
            <person name="Kuznetsov B."/>
            <person name="Grouzdev D.S."/>
        </authorList>
    </citation>
    <scope>NUCLEOTIDE SEQUENCE [LARGE SCALE GENOMIC DNA]</scope>
    <source>
        <strain evidence="1 2">BB-1</strain>
    </source>
</reference>
<dbReference type="OrthoDB" id="7355077at2"/>
<gene>
    <name evidence="1" type="ORF">A6A05_04915</name>
</gene>
<dbReference type="EMBL" id="LWQU01000196">
    <property type="protein sequence ID" value="OAN44507.1"/>
    <property type="molecule type" value="Genomic_DNA"/>
</dbReference>